<keyword evidence="3 6" id="KW-1133">Transmembrane helix</keyword>
<evidence type="ECO:0000256" key="3">
    <source>
        <dbReference type="ARBA" id="ARBA00022989"/>
    </source>
</evidence>
<dbReference type="PANTHER" id="PTHR43229:SF2">
    <property type="entry name" value="NODULATION PROTEIN J"/>
    <property type="match status" value="1"/>
</dbReference>
<dbReference type="GO" id="GO:0046677">
    <property type="term" value="P:response to antibiotic"/>
    <property type="evidence" value="ECO:0007669"/>
    <property type="project" value="UniProtKB-KW"/>
</dbReference>
<reference evidence="8 9" key="1">
    <citation type="submission" date="2019-10" db="EMBL/GenBank/DDBJ databases">
        <title>Whole genome shotgun sequence of Acrocarpospora macrocephala NBRC 16266.</title>
        <authorList>
            <person name="Ichikawa N."/>
            <person name="Kimura A."/>
            <person name="Kitahashi Y."/>
            <person name="Komaki H."/>
            <person name="Oguchi A."/>
        </authorList>
    </citation>
    <scope>NUCLEOTIDE SEQUENCE [LARGE SCALE GENOMIC DNA]</scope>
    <source>
        <strain evidence="8 9">NBRC 16266</strain>
    </source>
</reference>
<keyword evidence="6" id="KW-0813">Transport</keyword>
<keyword evidence="6" id="KW-1003">Cell membrane</keyword>
<feature type="transmembrane region" description="Helical" evidence="6">
    <location>
        <begin position="153"/>
        <end position="178"/>
    </location>
</feature>
<dbReference type="OrthoDB" id="9778589at2"/>
<dbReference type="PRINTS" id="PR00164">
    <property type="entry name" value="ABC2TRNSPORT"/>
</dbReference>
<evidence type="ECO:0000313" key="9">
    <source>
        <dbReference type="Proteomes" id="UP000331127"/>
    </source>
</evidence>
<comment type="caution">
    <text evidence="8">The sequence shown here is derived from an EMBL/GenBank/DDBJ whole genome shotgun (WGS) entry which is preliminary data.</text>
</comment>
<keyword evidence="4 6" id="KW-0472">Membrane</keyword>
<accession>A0A5M3X0U6</accession>
<keyword evidence="2 6" id="KW-0812">Transmembrane</keyword>
<keyword evidence="9" id="KW-1185">Reference proteome</keyword>
<feature type="transmembrane region" description="Helical" evidence="6">
    <location>
        <begin position="122"/>
        <end position="147"/>
    </location>
</feature>
<dbReference type="GO" id="GO:0043190">
    <property type="term" value="C:ATP-binding cassette (ABC) transporter complex"/>
    <property type="evidence" value="ECO:0007669"/>
    <property type="project" value="InterPro"/>
</dbReference>
<dbReference type="Pfam" id="PF01061">
    <property type="entry name" value="ABC2_membrane"/>
    <property type="match status" value="1"/>
</dbReference>
<evidence type="ECO:0000256" key="6">
    <source>
        <dbReference type="RuleBase" id="RU361157"/>
    </source>
</evidence>
<dbReference type="PANTHER" id="PTHR43229">
    <property type="entry name" value="NODULATION PROTEIN J"/>
    <property type="match status" value="1"/>
</dbReference>
<dbReference type="Proteomes" id="UP000331127">
    <property type="component" value="Unassembled WGS sequence"/>
</dbReference>
<gene>
    <name evidence="8" type="ORF">Amac_078290</name>
</gene>
<evidence type="ECO:0000256" key="2">
    <source>
        <dbReference type="ARBA" id="ARBA00022692"/>
    </source>
</evidence>
<dbReference type="InterPro" id="IPR051784">
    <property type="entry name" value="Nod_factor_ABC_transporter"/>
</dbReference>
<dbReference type="PIRSF" id="PIRSF006648">
    <property type="entry name" value="DrrB"/>
    <property type="match status" value="1"/>
</dbReference>
<evidence type="ECO:0000259" key="7">
    <source>
        <dbReference type="PROSITE" id="PS51012"/>
    </source>
</evidence>
<keyword evidence="5" id="KW-0046">Antibiotic resistance</keyword>
<comment type="subcellular location">
    <subcellularLocation>
        <location evidence="6">Cell membrane</location>
        <topology evidence="6">Multi-pass membrane protein</topology>
    </subcellularLocation>
    <subcellularLocation>
        <location evidence="1">Membrane</location>
        <topology evidence="1">Multi-pass membrane protein</topology>
    </subcellularLocation>
</comment>
<dbReference type="InterPro" id="IPR013525">
    <property type="entry name" value="ABC2_TM"/>
</dbReference>
<sequence length="272" mass="29097">MGGLIMMLADWRDAPRAGGLAMAFRAMAYWLVRYRRTWRGTIVVSVANPILFLLAIGAGLGTLVEGPVEGASYLAFFAPGLLAAAALQNAFVEAGFVVNSALRRERIYSTAAATPLEPGHIFAGHLIFITLRLFLSAAAFVMAMALFGLIENIAIALAVTLAATLTGLAFATPLAAWAVTVADFPQLNTVFRFVVMPMYLFSGTFFSVTQLPAPLRAIAYALPLWHGVDLSRTLALGTATLGTSLLHIGYLTALCAIGAMIARITYRRCLHE</sequence>
<protein>
    <recommendedName>
        <fullName evidence="6">Transport permease protein</fullName>
    </recommendedName>
</protein>
<feature type="transmembrane region" description="Helical" evidence="6">
    <location>
        <begin position="44"/>
        <end position="64"/>
    </location>
</feature>
<feature type="transmembrane region" description="Helical" evidence="6">
    <location>
        <begin position="76"/>
        <end position="102"/>
    </location>
</feature>
<dbReference type="PROSITE" id="PS51012">
    <property type="entry name" value="ABC_TM2"/>
    <property type="match status" value="1"/>
</dbReference>
<evidence type="ECO:0000256" key="1">
    <source>
        <dbReference type="ARBA" id="ARBA00004141"/>
    </source>
</evidence>
<feature type="transmembrane region" description="Helical" evidence="6">
    <location>
        <begin position="190"/>
        <end position="213"/>
    </location>
</feature>
<dbReference type="GO" id="GO:0140359">
    <property type="term" value="F:ABC-type transporter activity"/>
    <property type="evidence" value="ECO:0007669"/>
    <property type="project" value="InterPro"/>
</dbReference>
<organism evidence="8 9">
    <name type="scientific">Acrocarpospora macrocephala</name>
    <dbReference type="NCBI Taxonomy" id="150177"/>
    <lineage>
        <taxon>Bacteria</taxon>
        <taxon>Bacillati</taxon>
        <taxon>Actinomycetota</taxon>
        <taxon>Actinomycetes</taxon>
        <taxon>Streptosporangiales</taxon>
        <taxon>Streptosporangiaceae</taxon>
        <taxon>Acrocarpospora</taxon>
    </lineage>
</organism>
<dbReference type="EMBL" id="BLAE01000056">
    <property type="protein sequence ID" value="GES14232.1"/>
    <property type="molecule type" value="Genomic_DNA"/>
</dbReference>
<evidence type="ECO:0000256" key="5">
    <source>
        <dbReference type="ARBA" id="ARBA00023251"/>
    </source>
</evidence>
<proteinExistence type="inferred from homology"/>
<evidence type="ECO:0000256" key="4">
    <source>
        <dbReference type="ARBA" id="ARBA00023136"/>
    </source>
</evidence>
<feature type="domain" description="ABC transmembrane type-2" evidence="7">
    <location>
        <begin position="40"/>
        <end position="269"/>
    </location>
</feature>
<dbReference type="AlphaFoldDB" id="A0A5M3X0U6"/>
<dbReference type="InterPro" id="IPR047817">
    <property type="entry name" value="ABC2_TM_bact-type"/>
</dbReference>
<comment type="similarity">
    <text evidence="6">Belongs to the ABC-2 integral membrane protein family.</text>
</comment>
<feature type="transmembrane region" description="Helical" evidence="6">
    <location>
        <begin position="233"/>
        <end position="262"/>
    </location>
</feature>
<evidence type="ECO:0000313" key="8">
    <source>
        <dbReference type="EMBL" id="GES14232.1"/>
    </source>
</evidence>
<name>A0A5M3X0U6_9ACTN</name>
<dbReference type="InterPro" id="IPR000412">
    <property type="entry name" value="ABC_2_transport"/>
</dbReference>